<name>A0A3F3PTW4_9EURO</name>
<dbReference type="Proteomes" id="UP000253729">
    <property type="component" value="Unassembled WGS sequence"/>
</dbReference>
<gene>
    <name evidence="1" type="ORF">BDQ94DRAFT_80437</name>
</gene>
<dbReference type="EMBL" id="KZ852065">
    <property type="protein sequence ID" value="RDH29736.1"/>
    <property type="molecule type" value="Genomic_DNA"/>
</dbReference>
<protein>
    <submittedName>
        <fullName evidence="1">Uncharacterized protein</fullName>
    </submittedName>
</protein>
<dbReference type="GeneID" id="38144943"/>
<evidence type="ECO:0000313" key="2">
    <source>
        <dbReference type="Proteomes" id="UP000253729"/>
    </source>
</evidence>
<evidence type="ECO:0000313" key="1">
    <source>
        <dbReference type="EMBL" id="RDH29736.1"/>
    </source>
</evidence>
<reference evidence="1 2" key="1">
    <citation type="submission" date="2018-07" db="EMBL/GenBank/DDBJ databases">
        <title>The genomes of Aspergillus section Nigri reveals drivers in fungal speciation.</title>
        <authorList>
            <consortium name="DOE Joint Genome Institute"/>
            <person name="Vesth T.C."/>
            <person name="Nybo J."/>
            <person name="Theobald S."/>
            <person name="Brandl J."/>
            <person name="Frisvad J.C."/>
            <person name="Nielsen K.F."/>
            <person name="Lyhne E.K."/>
            <person name="Kogle M.E."/>
            <person name="Kuo A."/>
            <person name="Riley R."/>
            <person name="Clum A."/>
            <person name="Nolan M."/>
            <person name="Lipzen A."/>
            <person name="Salamov A."/>
            <person name="Henrissat B."/>
            <person name="Wiebenga A."/>
            <person name="De vries R.P."/>
            <person name="Grigoriev I.V."/>
            <person name="Mortensen U.H."/>
            <person name="Andersen M.R."/>
            <person name="Baker S.E."/>
        </authorList>
    </citation>
    <scope>NUCLEOTIDE SEQUENCE [LARGE SCALE GENOMIC DNA]</scope>
    <source>
        <strain evidence="1 2">CBS 139.54b</strain>
    </source>
</reference>
<accession>A0A3F3PTW4</accession>
<dbReference type="AlphaFoldDB" id="A0A3F3PTW4"/>
<organism evidence="1 2">
    <name type="scientific">Aspergillus welwitschiae</name>
    <dbReference type="NCBI Taxonomy" id="1341132"/>
    <lineage>
        <taxon>Eukaryota</taxon>
        <taxon>Fungi</taxon>
        <taxon>Dikarya</taxon>
        <taxon>Ascomycota</taxon>
        <taxon>Pezizomycotina</taxon>
        <taxon>Eurotiomycetes</taxon>
        <taxon>Eurotiomycetidae</taxon>
        <taxon>Eurotiales</taxon>
        <taxon>Aspergillaceae</taxon>
        <taxon>Aspergillus</taxon>
        <taxon>Aspergillus subgen. Circumdati</taxon>
    </lineage>
</organism>
<sequence length="104" mass="11731">MAGWLDGLIGKVPARWEDKKGQRTESRAPKKQKGGELKSFLLRYSPFCLREVSSRRERRGETLNRQRQVKTSRLARVGIIAFCFLPPACRLNPSSILGASSAQE</sequence>
<proteinExistence type="predicted"/>
<keyword evidence="2" id="KW-1185">Reference proteome</keyword>
<dbReference type="RefSeq" id="XP_026622758.1">
    <property type="nucleotide sequence ID" value="XM_026776587.1"/>
</dbReference>